<proteinExistence type="predicted"/>
<feature type="non-terminal residue" evidence="1">
    <location>
        <position position="273"/>
    </location>
</feature>
<comment type="caution">
    <text evidence="1">The sequence shown here is derived from an EMBL/GenBank/DDBJ whole genome shotgun (WGS) entry which is preliminary data.</text>
</comment>
<protein>
    <submittedName>
        <fullName evidence="1">Uncharacterized protein</fullName>
    </submittedName>
</protein>
<name>A0A0F8XG59_9ZZZZ</name>
<evidence type="ECO:0000313" key="1">
    <source>
        <dbReference type="EMBL" id="KKK59955.1"/>
    </source>
</evidence>
<sequence length="273" mass="31329">MSEKSQADPKVQELIDEFQAIKFEPGLRQWEKANKERLKSAHVSAMLAFITHWDGIVGGEYLVSVTDIDIPTLQQKQLADRIDPQESDYKTKRIFTSITWKKRSFVVGKGLEKETFHQYHLSGVHTKGRSRIINPKCKPERLVDHLGEKVAKKILQSKGTSGGTVDRIEIPSKKKKGEQSTEALQLPVMVEGYWEVKFAGKATEEDKNDVEIQWEGRCLQMQREVPVILPGRYIEVNDHAYHHIFMKIGDQPRKIVGKKNHFPATILRECTKE</sequence>
<gene>
    <name evidence="1" type="ORF">LCGC14_3029200</name>
</gene>
<reference evidence="1" key="1">
    <citation type="journal article" date="2015" name="Nature">
        <title>Complex archaea that bridge the gap between prokaryotes and eukaryotes.</title>
        <authorList>
            <person name="Spang A."/>
            <person name="Saw J.H."/>
            <person name="Jorgensen S.L."/>
            <person name="Zaremba-Niedzwiedzka K."/>
            <person name="Martijn J."/>
            <person name="Lind A.E."/>
            <person name="van Eijk R."/>
            <person name="Schleper C."/>
            <person name="Guy L."/>
            <person name="Ettema T.J."/>
        </authorList>
    </citation>
    <scope>NUCLEOTIDE SEQUENCE</scope>
</reference>
<accession>A0A0F8XG59</accession>
<organism evidence="1">
    <name type="scientific">marine sediment metagenome</name>
    <dbReference type="NCBI Taxonomy" id="412755"/>
    <lineage>
        <taxon>unclassified sequences</taxon>
        <taxon>metagenomes</taxon>
        <taxon>ecological metagenomes</taxon>
    </lineage>
</organism>
<dbReference type="EMBL" id="LAZR01063209">
    <property type="protein sequence ID" value="KKK59955.1"/>
    <property type="molecule type" value="Genomic_DNA"/>
</dbReference>
<dbReference type="AlphaFoldDB" id="A0A0F8XG59"/>